<feature type="signal peptide" evidence="5">
    <location>
        <begin position="1"/>
        <end position="22"/>
    </location>
</feature>
<dbReference type="PANTHER" id="PTHR30483:SF6">
    <property type="entry name" value="PERIPLASMIC BINDING PROTEIN OF ABC TRANSPORTER FOR NATURAL AMINO ACIDS"/>
    <property type="match status" value="1"/>
</dbReference>
<sequence length="400" mass="42173">MKNVKRILALTVSAALAVSCFAGCGNGAKKNSDTIVIGCSGPLTGDAAQYGVAVKNAIELAVKDVNDAGGINGTKLSYVFEDDEADSGDKAVNAYNALKDNGMQVMVGTVTTGSCLAVIEKTKQDNIFQLTPSASAQDVIKNDNCFQVCFTDPNQGKGSADYIAENKLATKIAVIYDSSDAYSSGIFNTFKSEAEAKGLDIVAEQSFTKDSKTDFSAQISAAKNAGADLVFLPIYYQQASLILTQCKSANYNPTFFGCDGLDGLLSIKNFDTSLCEGVMLLTPFAADAQDQATQDFVKKYKDAYNGETPNQFAADAYDGVMVLAELMKKEGITADMSASDICDKLKKAISDKDFSYDGLTGTGMKWGEDGAVSKDPKAVIIKNGAYSALTADDIAASTAQ</sequence>
<dbReference type="Pfam" id="PF13458">
    <property type="entry name" value="Peripla_BP_6"/>
    <property type="match status" value="1"/>
</dbReference>
<organism evidence="7 8">
    <name type="scientific">Hominimerdicola aceti</name>
    <dbReference type="NCBI Taxonomy" id="2981726"/>
    <lineage>
        <taxon>Bacteria</taxon>
        <taxon>Bacillati</taxon>
        <taxon>Bacillota</taxon>
        <taxon>Clostridia</taxon>
        <taxon>Eubacteriales</taxon>
        <taxon>Oscillospiraceae</taxon>
        <taxon>Hominimerdicola</taxon>
    </lineage>
</organism>
<dbReference type="InterPro" id="IPR051010">
    <property type="entry name" value="BCAA_transport"/>
</dbReference>
<evidence type="ECO:0000256" key="4">
    <source>
        <dbReference type="ARBA" id="ARBA00022970"/>
    </source>
</evidence>
<dbReference type="Proteomes" id="UP001208131">
    <property type="component" value="Unassembled WGS sequence"/>
</dbReference>
<comment type="caution">
    <text evidence="7">The sequence shown here is derived from an EMBL/GenBank/DDBJ whole genome shotgun (WGS) entry which is preliminary data.</text>
</comment>
<dbReference type="AlphaFoldDB" id="A0AAE3IFV3"/>
<dbReference type="PROSITE" id="PS51257">
    <property type="entry name" value="PROKAR_LIPOPROTEIN"/>
    <property type="match status" value="1"/>
</dbReference>
<evidence type="ECO:0000256" key="3">
    <source>
        <dbReference type="ARBA" id="ARBA00022729"/>
    </source>
</evidence>
<comment type="similarity">
    <text evidence="1">Belongs to the leucine-binding protein family.</text>
</comment>
<dbReference type="EMBL" id="JAOQJZ010000001">
    <property type="protein sequence ID" value="MCU6704662.1"/>
    <property type="molecule type" value="Genomic_DNA"/>
</dbReference>
<keyword evidence="8" id="KW-1185">Reference proteome</keyword>
<name>A0AAE3IFV3_9FIRM</name>
<accession>A0AAE3IFV3</accession>
<feature type="chain" id="PRO_5042203764" evidence="5">
    <location>
        <begin position="23"/>
        <end position="400"/>
    </location>
</feature>
<keyword evidence="2" id="KW-0813">Transport</keyword>
<evidence type="ECO:0000313" key="7">
    <source>
        <dbReference type="EMBL" id="MCU6704662.1"/>
    </source>
</evidence>
<dbReference type="InterPro" id="IPR000709">
    <property type="entry name" value="Leu_Ile_Val-bd"/>
</dbReference>
<keyword evidence="3 5" id="KW-0732">Signal</keyword>
<protein>
    <submittedName>
        <fullName evidence="7">ABC transporter substrate-binding protein</fullName>
    </submittedName>
</protein>
<reference evidence="7 8" key="1">
    <citation type="journal article" date="2021" name="ISME Commun">
        <title>Automated analysis of genomic sequences facilitates high-throughput and comprehensive description of bacteria.</title>
        <authorList>
            <person name="Hitch T.C.A."/>
        </authorList>
    </citation>
    <scope>NUCLEOTIDE SEQUENCE [LARGE SCALE GENOMIC DNA]</scope>
    <source>
        <strain evidence="7 8">Sanger_31</strain>
    </source>
</reference>
<evidence type="ECO:0000259" key="6">
    <source>
        <dbReference type="Pfam" id="PF13458"/>
    </source>
</evidence>
<dbReference type="RefSeq" id="WP_022286763.1">
    <property type="nucleotide sequence ID" value="NZ_JAOQJZ010000001.1"/>
</dbReference>
<gene>
    <name evidence="7" type="ORF">OCV57_01810</name>
</gene>
<dbReference type="Gene3D" id="3.40.50.2300">
    <property type="match status" value="2"/>
</dbReference>
<dbReference type="PRINTS" id="PR00337">
    <property type="entry name" value="LEUILEVALBP"/>
</dbReference>
<evidence type="ECO:0000256" key="1">
    <source>
        <dbReference type="ARBA" id="ARBA00010062"/>
    </source>
</evidence>
<dbReference type="GO" id="GO:0006865">
    <property type="term" value="P:amino acid transport"/>
    <property type="evidence" value="ECO:0007669"/>
    <property type="project" value="UniProtKB-KW"/>
</dbReference>
<dbReference type="CDD" id="cd06347">
    <property type="entry name" value="PBP1_ABC_LivK_ligand_binding-like"/>
    <property type="match status" value="1"/>
</dbReference>
<evidence type="ECO:0000256" key="5">
    <source>
        <dbReference type="SAM" id="SignalP"/>
    </source>
</evidence>
<proteinExistence type="inferred from homology"/>
<dbReference type="SUPFAM" id="SSF53822">
    <property type="entry name" value="Periplasmic binding protein-like I"/>
    <property type="match status" value="1"/>
</dbReference>
<evidence type="ECO:0000256" key="2">
    <source>
        <dbReference type="ARBA" id="ARBA00022448"/>
    </source>
</evidence>
<evidence type="ECO:0000313" key="8">
    <source>
        <dbReference type="Proteomes" id="UP001208131"/>
    </source>
</evidence>
<keyword evidence="4" id="KW-0029">Amino-acid transport</keyword>
<dbReference type="InterPro" id="IPR028081">
    <property type="entry name" value="Leu-bd"/>
</dbReference>
<feature type="domain" description="Leucine-binding protein" evidence="6">
    <location>
        <begin position="34"/>
        <end position="375"/>
    </location>
</feature>
<dbReference type="InterPro" id="IPR028082">
    <property type="entry name" value="Peripla_BP_I"/>
</dbReference>
<dbReference type="PANTHER" id="PTHR30483">
    <property type="entry name" value="LEUCINE-SPECIFIC-BINDING PROTEIN"/>
    <property type="match status" value="1"/>
</dbReference>